<keyword evidence="3" id="KW-1185">Reference proteome</keyword>
<proteinExistence type="predicted"/>
<sequence>MVEENMNDIPTLLGFEREVSPSPTLGSSFEEESSDWRTQYESSEGDSINVNADMEWNHPGLLPFCPQGVSRATPSEDPAGPFHQGDTIAGMMQAQADLIIEDMGCHVNAAVGEALQSQARGNFLDQALAESKARLQVVFNSHAQAMERITALTGKLRTRFHPKEVAPTLRE</sequence>
<organism evidence="2 3">
    <name type="scientific">Nepenthes gracilis</name>
    <name type="common">Slender pitcher plant</name>
    <dbReference type="NCBI Taxonomy" id="150966"/>
    <lineage>
        <taxon>Eukaryota</taxon>
        <taxon>Viridiplantae</taxon>
        <taxon>Streptophyta</taxon>
        <taxon>Embryophyta</taxon>
        <taxon>Tracheophyta</taxon>
        <taxon>Spermatophyta</taxon>
        <taxon>Magnoliopsida</taxon>
        <taxon>eudicotyledons</taxon>
        <taxon>Gunneridae</taxon>
        <taxon>Pentapetalae</taxon>
        <taxon>Caryophyllales</taxon>
        <taxon>Nepenthaceae</taxon>
        <taxon>Nepenthes</taxon>
    </lineage>
</organism>
<comment type="caution">
    <text evidence="2">The sequence shown here is derived from an EMBL/GenBank/DDBJ whole genome shotgun (WGS) entry which is preliminary data.</text>
</comment>
<evidence type="ECO:0000313" key="2">
    <source>
        <dbReference type="EMBL" id="GMH26253.1"/>
    </source>
</evidence>
<dbReference type="Proteomes" id="UP001279734">
    <property type="component" value="Unassembled WGS sequence"/>
</dbReference>
<evidence type="ECO:0000313" key="3">
    <source>
        <dbReference type="Proteomes" id="UP001279734"/>
    </source>
</evidence>
<evidence type="ECO:0000256" key="1">
    <source>
        <dbReference type="SAM" id="MobiDB-lite"/>
    </source>
</evidence>
<dbReference type="AlphaFoldDB" id="A0AAD3TA06"/>
<gene>
    <name evidence="2" type="ORF">Nepgr_028096</name>
</gene>
<reference evidence="2" key="1">
    <citation type="submission" date="2023-05" db="EMBL/GenBank/DDBJ databases">
        <title>Nepenthes gracilis genome sequencing.</title>
        <authorList>
            <person name="Fukushima K."/>
        </authorList>
    </citation>
    <scope>NUCLEOTIDE SEQUENCE</scope>
    <source>
        <strain evidence="2">SING2019-196</strain>
    </source>
</reference>
<name>A0AAD3TA06_NEPGR</name>
<protein>
    <submittedName>
        <fullName evidence="2">Uncharacterized protein</fullName>
    </submittedName>
</protein>
<dbReference type="EMBL" id="BSYO01000030">
    <property type="protein sequence ID" value="GMH26253.1"/>
    <property type="molecule type" value="Genomic_DNA"/>
</dbReference>
<accession>A0AAD3TA06</accession>
<feature type="region of interest" description="Disordered" evidence="1">
    <location>
        <begin position="1"/>
        <end position="41"/>
    </location>
</feature>